<dbReference type="SMART" id="SM00389">
    <property type="entry name" value="HOX"/>
    <property type="match status" value="1"/>
</dbReference>
<dbReference type="InterPro" id="IPR017970">
    <property type="entry name" value="Homeobox_CS"/>
</dbReference>
<comment type="subcellular location">
    <subcellularLocation>
        <location evidence="1 5 6">Nucleus</location>
    </subcellularLocation>
</comment>
<dbReference type="AlphaFoldDB" id="A0AAD9QHP1"/>
<dbReference type="InterPro" id="IPR001356">
    <property type="entry name" value="HD"/>
</dbReference>
<name>A0AAD9QHP1_ACRCE</name>
<accession>A0AAD9QHP1</accession>
<keyword evidence="4 5" id="KW-0539">Nucleus</keyword>
<dbReference type="Pfam" id="PF00046">
    <property type="entry name" value="Homeodomain"/>
    <property type="match status" value="1"/>
</dbReference>
<dbReference type="SUPFAM" id="SSF46689">
    <property type="entry name" value="Homeodomain-like"/>
    <property type="match status" value="1"/>
</dbReference>
<evidence type="ECO:0000256" key="7">
    <source>
        <dbReference type="SAM" id="MobiDB-lite"/>
    </source>
</evidence>
<dbReference type="Gene3D" id="1.10.10.60">
    <property type="entry name" value="Homeodomain-like"/>
    <property type="match status" value="1"/>
</dbReference>
<evidence type="ECO:0000256" key="1">
    <source>
        <dbReference type="ARBA" id="ARBA00004123"/>
    </source>
</evidence>
<feature type="domain" description="Homeobox" evidence="8">
    <location>
        <begin position="66"/>
        <end position="126"/>
    </location>
</feature>
<proteinExistence type="predicted"/>
<sequence length="270" mass="30604">MSVSLKRLDNAAEEFCHGKLDDLNDQKTQTASAFSVLDEDDPSPKEYGKRKRGTDIGSGSTEEASGTKRRHRTTFTQIQLDTLEEAFIRSQYPDVYTREVIAKKIHLSEARVQVWFQNRRAKFRKYQRQKETLPSYPSYPSFFYPPEGLYPSGSHFYFPVPPVSCPLSSLPGSKSILDNHPSSHVVPSPCRSCPTGSLCHTAAGPLSTHHPWRPIFGPSPLESNRAMMEKERNAPSSPQNELSKKSLEQLRIRAQMFMKYSHFLNSSCFS</sequence>
<feature type="region of interest" description="Disordered" evidence="7">
    <location>
        <begin position="36"/>
        <end position="71"/>
    </location>
</feature>
<dbReference type="EMBL" id="JARQWQ010000034">
    <property type="protein sequence ID" value="KAK2561100.1"/>
    <property type="molecule type" value="Genomic_DNA"/>
</dbReference>
<dbReference type="GO" id="GO:0000981">
    <property type="term" value="F:DNA-binding transcription factor activity, RNA polymerase II-specific"/>
    <property type="evidence" value="ECO:0007669"/>
    <property type="project" value="InterPro"/>
</dbReference>
<evidence type="ECO:0000256" key="4">
    <source>
        <dbReference type="ARBA" id="ARBA00023242"/>
    </source>
</evidence>
<dbReference type="Proteomes" id="UP001249851">
    <property type="component" value="Unassembled WGS sequence"/>
</dbReference>
<evidence type="ECO:0000256" key="5">
    <source>
        <dbReference type="PROSITE-ProRule" id="PRU00108"/>
    </source>
</evidence>
<feature type="DNA-binding region" description="Homeobox" evidence="5">
    <location>
        <begin position="68"/>
        <end position="127"/>
    </location>
</feature>
<evidence type="ECO:0000259" key="8">
    <source>
        <dbReference type="PROSITE" id="PS50071"/>
    </source>
</evidence>
<dbReference type="PANTHER" id="PTHR24329">
    <property type="entry name" value="HOMEOBOX PROTEIN ARISTALESS"/>
    <property type="match status" value="1"/>
</dbReference>
<organism evidence="9 10">
    <name type="scientific">Acropora cervicornis</name>
    <name type="common">Staghorn coral</name>
    <dbReference type="NCBI Taxonomy" id="6130"/>
    <lineage>
        <taxon>Eukaryota</taxon>
        <taxon>Metazoa</taxon>
        <taxon>Cnidaria</taxon>
        <taxon>Anthozoa</taxon>
        <taxon>Hexacorallia</taxon>
        <taxon>Scleractinia</taxon>
        <taxon>Astrocoeniina</taxon>
        <taxon>Acroporidae</taxon>
        <taxon>Acropora</taxon>
    </lineage>
</organism>
<evidence type="ECO:0000256" key="2">
    <source>
        <dbReference type="ARBA" id="ARBA00023125"/>
    </source>
</evidence>
<evidence type="ECO:0000256" key="6">
    <source>
        <dbReference type="RuleBase" id="RU000682"/>
    </source>
</evidence>
<dbReference type="PROSITE" id="PS50071">
    <property type="entry name" value="HOMEOBOX_2"/>
    <property type="match status" value="1"/>
</dbReference>
<reference evidence="9" key="1">
    <citation type="journal article" date="2023" name="G3 (Bethesda)">
        <title>Whole genome assembly and annotation of the endangered Caribbean coral Acropora cervicornis.</title>
        <authorList>
            <person name="Selwyn J.D."/>
            <person name="Vollmer S.V."/>
        </authorList>
    </citation>
    <scope>NUCLEOTIDE SEQUENCE</scope>
    <source>
        <strain evidence="9">K2</strain>
    </source>
</reference>
<dbReference type="CDD" id="cd00086">
    <property type="entry name" value="homeodomain"/>
    <property type="match status" value="1"/>
</dbReference>
<dbReference type="InterPro" id="IPR009057">
    <property type="entry name" value="Homeodomain-like_sf"/>
</dbReference>
<evidence type="ECO:0000313" key="9">
    <source>
        <dbReference type="EMBL" id="KAK2561100.1"/>
    </source>
</evidence>
<dbReference type="InterPro" id="IPR050649">
    <property type="entry name" value="Paired_Homeobox_TFs"/>
</dbReference>
<dbReference type="GO" id="GO:0000977">
    <property type="term" value="F:RNA polymerase II transcription regulatory region sequence-specific DNA binding"/>
    <property type="evidence" value="ECO:0007669"/>
    <property type="project" value="TreeGrafter"/>
</dbReference>
<keyword evidence="2 5" id="KW-0238">DNA-binding</keyword>
<keyword evidence="3 5" id="KW-0371">Homeobox</keyword>
<evidence type="ECO:0000313" key="10">
    <source>
        <dbReference type="Proteomes" id="UP001249851"/>
    </source>
</evidence>
<keyword evidence="10" id="KW-1185">Reference proteome</keyword>
<dbReference type="PROSITE" id="PS00027">
    <property type="entry name" value="HOMEOBOX_1"/>
    <property type="match status" value="1"/>
</dbReference>
<comment type="caution">
    <text evidence="9">The sequence shown here is derived from an EMBL/GenBank/DDBJ whole genome shotgun (WGS) entry which is preliminary data.</text>
</comment>
<protein>
    <submittedName>
        <fullName evidence="9">Homeobox protein prophet of Pit-1</fullName>
    </submittedName>
</protein>
<dbReference type="FunFam" id="1.10.10.60:FF:000679">
    <property type="entry name" value="Homeobox protein aristaless"/>
    <property type="match status" value="1"/>
</dbReference>
<reference evidence="9" key="2">
    <citation type="journal article" date="2023" name="Science">
        <title>Genomic signatures of disease resistance in endangered staghorn corals.</title>
        <authorList>
            <person name="Vollmer S.V."/>
            <person name="Selwyn J.D."/>
            <person name="Despard B.A."/>
            <person name="Roesel C.L."/>
        </authorList>
    </citation>
    <scope>NUCLEOTIDE SEQUENCE</scope>
    <source>
        <strain evidence="9">K2</strain>
    </source>
</reference>
<dbReference type="GO" id="GO:0005634">
    <property type="term" value="C:nucleus"/>
    <property type="evidence" value="ECO:0007669"/>
    <property type="project" value="UniProtKB-SubCell"/>
</dbReference>
<evidence type="ECO:0000256" key="3">
    <source>
        <dbReference type="ARBA" id="ARBA00023155"/>
    </source>
</evidence>
<dbReference type="PANTHER" id="PTHR24329:SF543">
    <property type="entry name" value="FI01017P-RELATED"/>
    <property type="match status" value="1"/>
</dbReference>
<gene>
    <name evidence="9" type="ORF">P5673_016238</name>
</gene>